<dbReference type="Proteomes" id="UP000642748">
    <property type="component" value="Unassembled WGS sequence"/>
</dbReference>
<dbReference type="InterPro" id="IPR016181">
    <property type="entry name" value="Acyl_CoA_acyltransferase"/>
</dbReference>
<dbReference type="Gene3D" id="3.40.630.30">
    <property type="match status" value="1"/>
</dbReference>
<reference evidence="4" key="1">
    <citation type="submission" date="2021-01" db="EMBL/GenBank/DDBJ databases">
        <title>Whole genome shotgun sequence of Rugosimonospora africana NBRC 104875.</title>
        <authorList>
            <person name="Komaki H."/>
            <person name="Tamura T."/>
        </authorList>
    </citation>
    <scope>NUCLEOTIDE SEQUENCE</scope>
    <source>
        <strain evidence="4">NBRC 104875</strain>
    </source>
</reference>
<dbReference type="GO" id="GO:0016747">
    <property type="term" value="F:acyltransferase activity, transferring groups other than amino-acyl groups"/>
    <property type="evidence" value="ECO:0007669"/>
    <property type="project" value="InterPro"/>
</dbReference>
<dbReference type="PROSITE" id="PS51186">
    <property type="entry name" value="GNAT"/>
    <property type="match status" value="1"/>
</dbReference>
<sequence>MIIEPLTVPRITAVEHLIGIGGPFVWARTPSDYWLYAQLFSSTCPVAVEGDRPIGVVIAFRSQDRPSDIYVQDVVTHPEHRRKGIAGILLDSVRQQAATWECRRLYLTSEPDNVAAQATWLSLGFVNVPGDHTVNGVAVISDYKGPGKHRAVYELALK</sequence>
<dbReference type="SUPFAM" id="SSF55729">
    <property type="entry name" value="Acyl-CoA N-acyltransferases (Nat)"/>
    <property type="match status" value="1"/>
</dbReference>
<organism evidence="4 5">
    <name type="scientific">Rugosimonospora africana</name>
    <dbReference type="NCBI Taxonomy" id="556532"/>
    <lineage>
        <taxon>Bacteria</taxon>
        <taxon>Bacillati</taxon>
        <taxon>Actinomycetota</taxon>
        <taxon>Actinomycetes</taxon>
        <taxon>Micromonosporales</taxon>
        <taxon>Micromonosporaceae</taxon>
        <taxon>Rugosimonospora</taxon>
    </lineage>
</organism>
<keyword evidence="2" id="KW-0012">Acyltransferase</keyword>
<dbReference type="AlphaFoldDB" id="A0A8J3R411"/>
<gene>
    <name evidence="4" type="ORF">Raf01_94650</name>
</gene>
<keyword evidence="5" id="KW-1185">Reference proteome</keyword>
<accession>A0A8J3R411</accession>
<evidence type="ECO:0000256" key="2">
    <source>
        <dbReference type="ARBA" id="ARBA00023315"/>
    </source>
</evidence>
<dbReference type="EMBL" id="BONZ01000122">
    <property type="protein sequence ID" value="GIH21293.1"/>
    <property type="molecule type" value="Genomic_DNA"/>
</dbReference>
<dbReference type="InterPro" id="IPR000182">
    <property type="entry name" value="GNAT_dom"/>
</dbReference>
<evidence type="ECO:0000256" key="1">
    <source>
        <dbReference type="ARBA" id="ARBA00022679"/>
    </source>
</evidence>
<evidence type="ECO:0000313" key="4">
    <source>
        <dbReference type="EMBL" id="GIH21293.1"/>
    </source>
</evidence>
<evidence type="ECO:0000259" key="3">
    <source>
        <dbReference type="PROSITE" id="PS51186"/>
    </source>
</evidence>
<dbReference type="Pfam" id="PF00583">
    <property type="entry name" value="Acetyltransf_1"/>
    <property type="match status" value="1"/>
</dbReference>
<dbReference type="RefSeq" id="WP_203924673.1">
    <property type="nucleotide sequence ID" value="NZ_BONZ01000122.1"/>
</dbReference>
<keyword evidence="1" id="KW-0808">Transferase</keyword>
<dbReference type="CDD" id="cd04301">
    <property type="entry name" value="NAT_SF"/>
    <property type="match status" value="1"/>
</dbReference>
<proteinExistence type="predicted"/>
<dbReference type="InterPro" id="IPR050832">
    <property type="entry name" value="Bact_Acetyltransf"/>
</dbReference>
<comment type="caution">
    <text evidence="4">The sequence shown here is derived from an EMBL/GenBank/DDBJ whole genome shotgun (WGS) entry which is preliminary data.</text>
</comment>
<dbReference type="PANTHER" id="PTHR43877">
    <property type="entry name" value="AMINOALKYLPHOSPHONATE N-ACETYLTRANSFERASE-RELATED-RELATED"/>
    <property type="match status" value="1"/>
</dbReference>
<protein>
    <recommendedName>
        <fullName evidence="3">N-acetyltransferase domain-containing protein</fullName>
    </recommendedName>
</protein>
<feature type="domain" description="N-acetyltransferase" evidence="3">
    <location>
        <begin position="1"/>
        <end position="146"/>
    </location>
</feature>
<evidence type="ECO:0000313" key="5">
    <source>
        <dbReference type="Proteomes" id="UP000642748"/>
    </source>
</evidence>
<name>A0A8J3R411_9ACTN</name>